<gene>
    <name evidence="2" type="ORF">GT019_24670</name>
</gene>
<evidence type="ECO:0000259" key="1">
    <source>
        <dbReference type="Pfam" id="PF12867"/>
    </source>
</evidence>
<proteinExistence type="predicted"/>
<dbReference type="EMBL" id="JAAAMV010000025">
    <property type="protein sequence ID" value="NBD27078.1"/>
    <property type="molecule type" value="Genomic_DNA"/>
</dbReference>
<dbReference type="RefSeq" id="WP_161746101.1">
    <property type="nucleotide sequence ID" value="NZ_JAAAMV010000025.1"/>
</dbReference>
<dbReference type="SUPFAM" id="SSF109854">
    <property type="entry name" value="DinB/YfiT-like putative metalloenzymes"/>
    <property type="match status" value="1"/>
</dbReference>
<accession>A0ABW9XXC6</accession>
<feature type="domain" description="DinB-like" evidence="1">
    <location>
        <begin position="8"/>
        <end position="149"/>
    </location>
</feature>
<comment type="caution">
    <text evidence="2">The sequence shown here is derived from an EMBL/GenBank/DDBJ whole genome shotgun (WGS) entry which is preliminary data.</text>
</comment>
<keyword evidence="3" id="KW-1185">Reference proteome</keyword>
<dbReference type="Pfam" id="PF12867">
    <property type="entry name" value="DinB_2"/>
    <property type="match status" value="1"/>
</dbReference>
<dbReference type="Proteomes" id="UP000665561">
    <property type="component" value="Unassembled WGS sequence"/>
</dbReference>
<evidence type="ECO:0000313" key="3">
    <source>
        <dbReference type="Proteomes" id="UP000665561"/>
    </source>
</evidence>
<dbReference type="InterPro" id="IPR024775">
    <property type="entry name" value="DinB-like"/>
</dbReference>
<organism evidence="2 3">
    <name type="scientific">Paenibacillus glycinis</name>
    <dbReference type="NCBI Taxonomy" id="2697035"/>
    <lineage>
        <taxon>Bacteria</taxon>
        <taxon>Bacillati</taxon>
        <taxon>Bacillota</taxon>
        <taxon>Bacilli</taxon>
        <taxon>Bacillales</taxon>
        <taxon>Paenibacillaceae</taxon>
        <taxon>Paenibacillus</taxon>
    </lineage>
</organism>
<reference evidence="2 3" key="1">
    <citation type="submission" date="2020-01" db="EMBL/GenBank/DDBJ databases">
        <title>Paenibacillus soybeanensis sp. nov. isolated from the nodules of soybean (Glycine max(L.) Merr).</title>
        <authorList>
            <person name="Wang H."/>
        </authorList>
    </citation>
    <scope>NUCLEOTIDE SEQUENCE [LARGE SCALE GENOMIC DNA]</scope>
    <source>
        <strain evidence="2 3">T1</strain>
    </source>
</reference>
<protein>
    <submittedName>
        <fullName evidence="2">DinB family protein</fullName>
    </submittedName>
</protein>
<dbReference type="InterPro" id="IPR034660">
    <property type="entry name" value="DinB/YfiT-like"/>
</dbReference>
<sequence>MDHYVFNQLEFVRSQTLKLAEGVSEEAADLVPDGFRNNIRWHLGHIYVVLERLAFKYDAMPLDMPSGWTERFESGSSPLEAPADIALPTLDELRDRLGSQIARLRRALEGNLQKPVASPYTTSAGMYLETPQHFLSFNLYHEAMHLSTIRAFKRLLSL</sequence>
<name>A0ABW9XXC6_9BACL</name>
<evidence type="ECO:0000313" key="2">
    <source>
        <dbReference type="EMBL" id="NBD27078.1"/>
    </source>
</evidence>
<dbReference type="Gene3D" id="1.20.120.450">
    <property type="entry name" value="dinb family like domain"/>
    <property type="match status" value="1"/>
</dbReference>